<evidence type="ECO:0000313" key="2">
    <source>
        <dbReference type="EMBL" id="SUZ52123.1"/>
    </source>
</evidence>
<feature type="domain" description="Glycosyltransferase 2-like" evidence="1">
    <location>
        <begin position="5"/>
        <end position="103"/>
    </location>
</feature>
<protein>
    <recommendedName>
        <fullName evidence="1">Glycosyltransferase 2-like domain-containing protein</fullName>
    </recommendedName>
</protein>
<dbReference type="PANTHER" id="PTHR43685">
    <property type="entry name" value="GLYCOSYLTRANSFERASE"/>
    <property type="match status" value="1"/>
</dbReference>
<gene>
    <name evidence="2" type="ORF">METZ01_LOCUS4977</name>
</gene>
<dbReference type="Pfam" id="PF00535">
    <property type="entry name" value="Glycos_transf_2"/>
    <property type="match status" value="1"/>
</dbReference>
<dbReference type="InterPro" id="IPR001173">
    <property type="entry name" value="Glyco_trans_2-like"/>
</dbReference>
<organism evidence="2">
    <name type="scientific">marine metagenome</name>
    <dbReference type="NCBI Taxonomy" id="408172"/>
    <lineage>
        <taxon>unclassified sequences</taxon>
        <taxon>metagenomes</taxon>
        <taxon>ecological metagenomes</taxon>
    </lineage>
</organism>
<dbReference type="EMBL" id="UINC01000257">
    <property type="protein sequence ID" value="SUZ52123.1"/>
    <property type="molecule type" value="Genomic_DNA"/>
</dbReference>
<dbReference type="InterPro" id="IPR029044">
    <property type="entry name" value="Nucleotide-diphossugar_trans"/>
</dbReference>
<sequence length="273" mass="32099">MPSVTVILPTWNRAEWLETAIESVLTQTFRDYELIVVDDASTDSTVEIFERYSGKIRCIILTKNRGVSAARNAAVLKSDSEWIAFLDSDDYWHPEKLQKQIEQTKIRQGFPIHFTDEIWIRNGIRVNPKKKHQKREGWIFQPSLALCLMAPSTVLLRRELLEVHGMFDERLPVCEDYDLWLRLCAQHPAALLNEKLMTRHGGHADQLSQREWGIDRYRVQSINKILKTEILKPDDRLSAIRMLQKKCRILIQGFHKRDNMKEVRNYEKIISQF</sequence>
<dbReference type="SUPFAM" id="SSF53448">
    <property type="entry name" value="Nucleotide-diphospho-sugar transferases"/>
    <property type="match status" value="1"/>
</dbReference>
<name>A0A381NF04_9ZZZZ</name>
<reference evidence="2" key="1">
    <citation type="submission" date="2018-05" db="EMBL/GenBank/DDBJ databases">
        <authorList>
            <person name="Lanie J.A."/>
            <person name="Ng W.-L."/>
            <person name="Kazmierczak K.M."/>
            <person name="Andrzejewski T.M."/>
            <person name="Davidsen T.M."/>
            <person name="Wayne K.J."/>
            <person name="Tettelin H."/>
            <person name="Glass J.I."/>
            <person name="Rusch D."/>
            <person name="Podicherti R."/>
            <person name="Tsui H.-C.T."/>
            <person name="Winkler M.E."/>
        </authorList>
    </citation>
    <scope>NUCLEOTIDE SEQUENCE</scope>
</reference>
<dbReference type="AlphaFoldDB" id="A0A381NF04"/>
<proteinExistence type="predicted"/>
<dbReference type="Gene3D" id="3.90.550.10">
    <property type="entry name" value="Spore Coat Polysaccharide Biosynthesis Protein SpsA, Chain A"/>
    <property type="match status" value="1"/>
</dbReference>
<accession>A0A381NF04</accession>
<evidence type="ECO:0000259" key="1">
    <source>
        <dbReference type="Pfam" id="PF00535"/>
    </source>
</evidence>
<dbReference type="PANTHER" id="PTHR43685:SF2">
    <property type="entry name" value="GLYCOSYLTRANSFERASE 2-LIKE DOMAIN-CONTAINING PROTEIN"/>
    <property type="match status" value="1"/>
</dbReference>
<dbReference type="InterPro" id="IPR050834">
    <property type="entry name" value="Glycosyltransf_2"/>
</dbReference>